<organism evidence="2 3">
    <name type="scientific">Pseudopithomyces chartarum</name>
    <dbReference type="NCBI Taxonomy" id="1892770"/>
    <lineage>
        <taxon>Eukaryota</taxon>
        <taxon>Fungi</taxon>
        <taxon>Dikarya</taxon>
        <taxon>Ascomycota</taxon>
        <taxon>Pezizomycotina</taxon>
        <taxon>Dothideomycetes</taxon>
        <taxon>Pleosporomycetidae</taxon>
        <taxon>Pleosporales</taxon>
        <taxon>Massarineae</taxon>
        <taxon>Didymosphaeriaceae</taxon>
        <taxon>Pseudopithomyces</taxon>
    </lineage>
</organism>
<reference evidence="2 3" key="1">
    <citation type="submission" date="2021-02" db="EMBL/GenBank/DDBJ databases">
        <title>Genome assembly of Pseudopithomyces chartarum.</title>
        <authorList>
            <person name="Jauregui R."/>
            <person name="Singh J."/>
            <person name="Voisey C."/>
        </authorList>
    </citation>
    <scope>NUCLEOTIDE SEQUENCE [LARGE SCALE GENOMIC DNA]</scope>
    <source>
        <strain evidence="2 3">AGR01</strain>
    </source>
</reference>
<feature type="region of interest" description="Disordered" evidence="1">
    <location>
        <begin position="95"/>
        <end position="123"/>
    </location>
</feature>
<sequence>MDQPEVLVHVSAPASRLNDDLFRSLADAYLDFEPHEPRQYPRAIPDDGVLLPLSNPVIAPQYHPPSSSGQRQALVVSGHVAPAIPSMDSYGSFPSFVTSGDPSSDDQGPKIIKVPSSLEAEYQEEEEEVAISRLERLERIQARWKQQTPRSGPANNRSLLLPVDNGPFLEDTQQAFAAVESQLMDSLSTTSEEEEEEAEMEEDAIPLYDDGEDWGVTLGEELETTREPIVPHAEPRVEESLVMPLQSSEQTEVQSTQPTKSSQNTHIYTTPSSTHCSISMVSIETTTRPQTRSQTRSQTRPQTQSRIQLSPSQQSIVSAKLDSKEISPLIALEESACAVNFKKLPTTVSPIAANAKVSMESPGTLPSQITPYLEKLKQQVSERFQPKDPKALKPDDRGCWRIDCQLWPKHVQHGFWCALQKDVESGRLGWGITLHRDAARMRLGQVRLYCWGEIAEHIWLSLWLHSGGRVRSTGAVWMDADDEEIMTIP</sequence>
<accession>A0AAN6M061</accession>
<feature type="compositionally biased region" description="Polar residues" evidence="1">
    <location>
        <begin position="95"/>
        <end position="106"/>
    </location>
</feature>
<evidence type="ECO:0000313" key="3">
    <source>
        <dbReference type="Proteomes" id="UP001280581"/>
    </source>
</evidence>
<comment type="caution">
    <text evidence="2">The sequence shown here is derived from an EMBL/GenBank/DDBJ whole genome shotgun (WGS) entry which is preliminary data.</text>
</comment>
<protein>
    <submittedName>
        <fullName evidence="2">Uncharacterized protein</fullName>
    </submittedName>
</protein>
<keyword evidence="3" id="KW-1185">Reference proteome</keyword>
<feature type="compositionally biased region" description="Polar residues" evidence="1">
    <location>
        <begin position="258"/>
        <end position="284"/>
    </location>
</feature>
<proteinExistence type="predicted"/>
<feature type="compositionally biased region" description="Low complexity" evidence="1">
    <location>
        <begin position="247"/>
        <end position="257"/>
    </location>
</feature>
<evidence type="ECO:0000256" key="1">
    <source>
        <dbReference type="SAM" id="MobiDB-lite"/>
    </source>
</evidence>
<feature type="compositionally biased region" description="Low complexity" evidence="1">
    <location>
        <begin position="285"/>
        <end position="306"/>
    </location>
</feature>
<dbReference type="AlphaFoldDB" id="A0AAN6M061"/>
<name>A0AAN6M061_9PLEO</name>
<feature type="region of interest" description="Disordered" evidence="1">
    <location>
        <begin position="247"/>
        <end position="312"/>
    </location>
</feature>
<dbReference type="EMBL" id="WVTA01000007">
    <property type="protein sequence ID" value="KAK3208590.1"/>
    <property type="molecule type" value="Genomic_DNA"/>
</dbReference>
<dbReference type="Proteomes" id="UP001280581">
    <property type="component" value="Unassembled WGS sequence"/>
</dbReference>
<evidence type="ECO:0000313" key="2">
    <source>
        <dbReference type="EMBL" id="KAK3208590.1"/>
    </source>
</evidence>
<gene>
    <name evidence="2" type="ORF">GRF29_77g1182609</name>
</gene>